<protein>
    <recommendedName>
        <fullName evidence="1">diguanylate cyclase</fullName>
        <ecNumber evidence="1">2.7.7.65</ecNumber>
    </recommendedName>
</protein>
<dbReference type="Pfam" id="PF00072">
    <property type="entry name" value="Response_reg"/>
    <property type="match status" value="1"/>
</dbReference>
<dbReference type="GO" id="GO:1902201">
    <property type="term" value="P:negative regulation of bacterial-type flagellum-dependent cell motility"/>
    <property type="evidence" value="ECO:0007669"/>
    <property type="project" value="TreeGrafter"/>
</dbReference>
<proteinExistence type="predicted"/>
<keyword evidence="13" id="KW-1185">Reference proteome</keyword>
<evidence type="ECO:0000256" key="1">
    <source>
        <dbReference type="ARBA" id="ARBA00012528"/>
    </source>
</evidence>
<dbReference type="GO" id="GO:0043709">
    <property type="term" value="P:cell adhesion involved in single-species biofilm formation"/>
    <property type="evidence" value="ECO:0007669"/>
    <property type="project" value="TreeGrafter"/>
</dbReference>
<feature type="modified residue" description="4-aspartylphosphate" evidence="8">
    <location>
        <position position="52"/>
    </location>
</feature>
<keyword evidence="5" id="KW-0238">DNA-binding</keyword>
<dbReference type="GO" id="GO:0052621">
    <property type="term" value="F:diguanylate cyclase activity"/>
    <property type="evidence" value="ECO:0007669"/>
    <property type="project" value="UniProtKB-EC"/>
</dbReference>
<keyword evidence="9" id="KW-0175">Coiled coil</keyword>
<keyword evidence="4" id="KW-0805">Transcription regulation</keyword>
<evidence type="ECO:0000256" key="9">
    <source>
        <dbReference type="SAM" id="Coils"/>
    </source>
</evidence>
<gene>
    <name evidence="12" type="ORF">B1R32_10438</name>
</gene>
<dbReference type="PROSITE" id="PS50110">
    <property type="entry name" value="RESPONSE_REGULATORY"/>
    <property type="match status" value="1"/>
</dbReference>
<dbReference type="Proteomes" id="UP000237684">
    <property type="component" value="Unassembled WGS sequence"/>
</dbReference>
<dbReference type="InterPro" id="IPR050469">
    <property type="entry name" value="Diguanylate_Cyclase"/>
</dbReference>
<dbReference type="EC" id="2.7.7.65" evidence="1"/>
<evidence type="ECO:0000259" key="11">
    <source>
        <dbReference type="PROSITE" id="PS50887"/>
    </source>
</evidence>
<dbReference type="InterPro" id="IPR011006">
    <property type="entry name" value="CheY-like_superfamily"/>
</dbReference>
<dbReference type="PANTHER" id="PTHR45138:SF9">
    <property type="entry name" value="DIGUANYLATE CYCLASE DGCM-RELATED"/>
    <property type="match status" value="1"/>
</dbReference>
<evidence type="ECO:0000256" key="2">
    <source>
        <dbReference type="ARBA" id="ARBA00022553"/>
    </source>
</evidence>
<dbReference type="GO" id="GO:0005886">
    <property type="term" value="C:plasma membrane"/>
    <property type="evidence" value="ECO:0007669"/>
    <property type="project" value="TreeGrafter"/>
</dbReference>
<evidence type="ECO:0000256" key="4">
    <source>
        <dbReference type="ARBA" id="ARBA00023015"/>
    </source>
</evidence>
<evidence type="ECO:0000313" key="13">
    <source>
        <dbReference type="Proteomes" id="UP000237684"/>
    </source>
</evidence>
<dbReference type="Gene3D" id="3.40.50.2300">
    <property type="match status" value="1"/>
</dbReference>
<dbReference type="SUPFAM" id="SSF52172">
    <property type="entry name" value="CheY-like"/>
    <property type="match status" value="1"/>
</dbReference>
<feature type="domain" description="Response regulatory" evidence="10">
    <location>
        <begin position="3"/>
        <end position="118"/>
    </location>
</feature>
<sequence length="349" mass="38114">MDRVLVAEDSPEIAKLMELTLRMEGYEVLQAFDGLQALELARNERPDLILLDVMMPGLNGFEVAQELKKDAETADIPIIFVTAKHELDALVQGLEVAVDYISKPFAVPELAARVRAAMRMRKLQEDLKTSNEELSRLAITDALTGLLNRRGFAVQLDDELWRARRFGHTIGFVLFDLDRFKSVNDTWGHAQGDVVLQNFADILTKSSRRVDKVARFGGEEFALLLPSTDQNGVETVCEKVRAATEAMRVPLSVGENGGQSIRITVSGGGIIVPRIGENGVAMPQLAQGIFEIADRCLYSAKAGGRNRVITQILSDVETAKIGAEVPPAPGNLSLLKDSIPEVPASNAQP</sequence>
<comment type="caution">
    <text evidence="12">The sequence shown here is derived from an EMBL/GenBank/DDBJ whole genome shotgun (WGS) entry which is preliminary data.</text>
</comment>
<dbReference type="NCBIfam" id="TIGR00254">
    <property type="entry name" value="GGDEF"/>
    <property type="match status" value="1"/>
</dbReference>
<dbReference type="GO" id="GO:0003677">
    <property type="term" value="F:DNA binding"/>
    <property type="evidence" value="ECO:0007669"/>
    <property type="project" value="UniProtKB-KW"/>
</dbReference>
<dbReference type="InterPro" id="IPR043128">
    <property type="entry name" value="Rev_trsase/Diguanyl_cyclase"/>
</dbReference>
<dbReference type="SUPFAM" id="SSF55073">
    <property type="entry name" value="Nucleotide cyclase"/>
    <property type="match status" value="1"/>
</dbReference>
<evidence type="ECO:0000256" key="5">
    <source>
        <dbReference type="ARBA" id="ARBA00023125"/>
    </source>
</evidence>
<dbReference type="CDD" id="cd01949">
    <property type="entry name" value="GGDEF"/>
    <property type="match status" value="1"/>
</dbReference>
<evidence type="ECO:0000256" key="6">
    <source>
        <dbReference type="ARBA" id="ARBA00023163"/>
    </source>
</evidence>
<keyword evidence="6" id="KW-0804">Transcription</keyword>
<dbReference type="EMBL" id="NIGF01000004">
    <property type="protein sequence ID" value="PQV64545.1"/>
    <property type="molecule type" value="Genomic_DNA"/>
</dbReference>
<organism evidence="12 13">
    <name type="scientific">Abditibacterium utsteinense</name>
    <dbReference type="NCBI Taxonomy" id="1960156"/>
    <lineage>
        <taxon>Bacteria</taxon>
        <taxon>Pseudomonadati</taxon>
        <taxon>Abditibacteriota</taxon>
        <taxon>Abditibacteriia</taxon>
        <taxon>Abditibacteriales</taxon>
        <taxon>Abditibacteriaceae</taxon>
        <taxon>Abditibacterium</taxon>
    </lineage>
</organism>
<keyword evidence="3" id="KW-0902">Two-component regulatory system</keyword>
<comment type="catalytic activity">
    <reaction evidence="7">
        <text>2 GTP = 3',3'-c-di-GMP + 2 diphosphate</text>
        <dbReference type="Rhea" id="RHEA:24898"/>
        <dbReference type="ChEBI" id="CHEBI:33019"/>
        <dbReference type="ChEBI" id="CHEBI:37565"/>
        <dbReference type="ChEBI" id="CHEBI:58805"/>
        <dbReference type="EC" id="2.7.7.65"/>
    </reaction>
</comment>
<evidence type="ECO:0000256" key="3">
    <source>
        <dbReference type="ARBA" id="ARBA00023012"/>
    </source>
</evidence>
<dbReference type="AlphaFoldDB" id="A0A2S8SUS5"/>
<dbReference type="InParanoid" id="A0A2S8SUS5"/>
<evidence type="ECO:0000256" key="7">
    <source>
        <dbReference type="ARBA" id="ARBA00034247"/>
    </source>
</evidence>
<dbReference type="InterPro" id="IPR001789">
    <property type="entry name" value="Sig_transdc_resp-reg_receiver"/>
</dbReference>
<dbReference type="FunFam" id="3.40.50.2300:FF:000001">
    <property type="entry name" value="DNA-binding response regulator PhoB"/>
    <property type="match status" value="1"/>
</dbReference>
<feature type="domain" description="GGDEF" evidence="11">
    <location>
        <begin position="168"/>
        <end position="313"/>
    </location>
</feature>
<accession>A0A2S8SUS5</accession>
<feature type="coiled-coil region" evidence="9">
    <location>
        <begin position="113"/>
        <end position="140"/>
    </location>
</feature>
<dbReference type="InterPro" id="IPR029787">
    <property type="entry name" value="Nucleotide_cyclase"/>
</dbReference>
<dbReference type="FunFam" id="3.30.70.270:FF:000001">
    <property type="entry name" value="Diguanylate cyclase domain protein"/>
    <property type="match status" value="1"/>
</dbReference>
<reference evidence="12 13" key="1">
    <citation type="journal article" date="2018" name="Syst. Appl. Microbiol.">
        <title>Abditibacterium utsteinense sp. nov., the first cultivated member of candidate phylum FBP, isolated from ice-free Antarctic soil samples.</title>
        <authorList>
            <person name="Tahon G."/>
            <person name="Tytgat B."/>
            <person name="Lebbe L."/>
            <person name="Carlier A."/>
            <person name="Willems A."/>
        </authorList>
    </citation>
    <scope>NUCLEOTIDE SEQUENCE [LARGE SCALE GENOMIC DNA]</scope>
    <source>
        <strain evidence="12 13">LMG 29911</strain>
    </source>
</reference>
<dbReference type="RefSeq" id="WP_105482925.1">
    <property type="nucleotide sequence ID" value="NZ_NIGF01000004.1"/>
</dbReference>
<evidence type="ECO:0000313" key="12">
    <source>
        <dbReference type="EMBL" id="PQV64545.1"/>
    </source>
</evidence>
<dbReference type="InterPro" id="IPR000160">
    <property type="entry name" value="GGDEF_dom"/>
</dbReference>
<dbReference type="Gene3D" id="3.30.70.270">
    <property type="match status" value="1"/>
</dbReference>
<evidence type="ECO:0000256" key="8">
    <source>
        <dbReference type="PROSITE-ProRule" id="PRU00169"/>
    </source>
</evidence>
<dbReference type="SMART" id="SM00267">
    <property type="entry name" value="GGDEF"/>
    <property type="match status" value="1"/>
</dbReference>
<dbReference type="GO" id="GO:0000160">
    <property type="term" value="P:phosphorelay signal transduction system"/>
    <property type="evidence" value="ECO:0007669"/>
    <property type="project" value="UniProtKB-KW"/>
</dbReference>
<name>A0A2S8SUS5_9BACT</name>
<keyword evidence="2 8" id="KW-0597">Phosphoprotein</keyword>
<dbReference type="PANTHER" id="PTHR45138">
    <property type="entry name" value="REGULATORY COMPONENTS OF SENSORY TRANSDUCTION SYSTEM"/>
    <property type="match status" value="1"/>
</dbReference>
<dbReference type="Pfam" id="PF00990">
    <property type="entry name" value="GGDEF"/>
    <property type="match status" value="1"/>
</dbReference>
<evidence type="ECO:0000259" key="10">
    <source>
        <dbReference type="PROSITE" id="PS50110"/>
    </source>
</evidence>
<dbReference type="PROSITE" id="PS50887">
    <property type="entry name" value="GGDEF"/>
    <property type="match status" value="1"/>
</dbReference>
<dbReference type="OrthoDB" id="9804955at2"/>
<dbReference type="SMART" id="SM00448">
    <property type="entry name" value="REC"/>
    <property type="match status" value="1"/>
</dbReference>